<keyword evidence="1" id="KW-0175">Coiled coil</keyword>
<comment type="caution">
    <text evidence="2">The sequence shown here is derived from an EMBL/GenBank/DDBJ whole genome shotgun (WGS) entry which is preliminary data.</text>
</comment>
<accession>A0AAV9WKM5</accession>
<dbReference type="Proteomes" id="UP001370758">
    <property type="component" value="Unassembled WGS sequence"/>
</dbReference>
<feature type="coiled-coil region" evidence="1">
    <location>
        <begin position="260"/>
        <end position="287"/>
    </location>
</feature>
<proteinExistence type="predicted"/>
<organism evidence="2 3">
    <name type="scientific">Arthrobotrys musiformis</name>
    <dbReference type="NCBI Taxonomy" id="47236"/>
    <lineage>
        <taxon>Eukaryota</taxon>
        <taxon>Fungi</taxon>
        <taxon>Dikarya</taxon>
        <taxon>Ascomycota</taxon>
        <taxon>Pezizomycotina</taxon>
        <taxon>Orbiliomycetes</taxon>
        <taxon>Orbiliales</taxon>
        <taxon>Orbiliaceae</taxon>
        <taxon>Arthrobotrys</taxon>
    </lineage>
</organism>
<reference evidence="2 3" key="1">
    <citation type="submission" date="2023-08" db="EMBL/GenBank/DDBJ databases">
        <authorList>
            <person name="Palmer J.M."/>
        </authorList>
    </citation>
    <scope>NUCLEOTIDE SEQUENCE [LARGE SCALE GENOMIC DNA]</scope>
    <source>
        <strain evidence="2 3">TWF481</strain>
    </source>
</reference>
<evidence type="ECO:0000313" key="2">
    <source>
        <dbReference type="EMBL" id="KAK6509364.1"/>
    </source>
</evidence>
<dbReference type="AlphaFoldDB" id="A0AAV9WKM5"/>
<dbReference type="EMBL" id="JAVHJL010000002">
    <property type="protein sequence ID" value="KAK6509364.1"/>
    <property type="molecule type" value="Genomic_DNA"/>
</dbReference>
<sequence>MDRKAQRIETIRAHLRNLIYEQHGEEVDPKEITNTHRSRAPFQFVFRSDDPRQPKVSIASISQPDYDAIMKLIKAGRLRALRIDESPDFASLKQDPDFFQPSPTEIFESGITPSPIESTRQFIPNQRESSIEETMAGRFQAESAPPKLPPFSAIITHGNALAFSPPSHTQQHPSLPRSKKLGNFTPLTSPPMPNPIAIDPPLNSPGAACWGQIHQHIEELRSGATRWVADLGDIRTKIEELSKLEKQVGKEDSQLAYSEIERLRSENATLKLRIEALEKDNRNIANERDFLKRWLDGKSQN</sequence>
<name>A0AAV9WKM5_9PEZI</name>
<evidence type="ECO:0000313" key="3">
    <source>
        <dbReference type="Proteomes" id="UP001370758"/>
    </source>
</evidence>
<keyword evidence="3" id="KW-1185">Reference proteome</keyword>
<gene>
    <name evidence="2" type="ORF">TWF481_004114</name>
</gene>
<evidence type="ECO:0000256" key="1">
    <source>
        <dbReference type="SAM" id="Coils"/>
    </source>
</evidence>
<protein>
    <submittedName>
        <fullName evidence="2">Uncharacterized protein</fullName>
    </submittedName>
</protein>